<dbReference type="InterPro" id="IPR036388">
    <property type="entry name" value="WH-like_DNA-bd_sf"/>
</dbReference>
<evidence type="ECO:0000256" key="1">
    <source>
        <dbReference type="ARBA" id="ARBA00022490"/>
    </source>
</evidence>
<gene>
    <name evidence="5" type="primary">scpB</name>
    <name evidence="5" type="ORF">HY474_01485</name>
</gene>
<dbReference type="Proteomes" id="UP000704960">
    <property type="component" value="Unassembled WGS sequence"/>
</dbReference>
<dbReference type="GO" id="GO:0051301">
    <property type="term" value="P:cell division"/>
    <property type="evidence" value="ECO:0007669"/>
    <property type="project" value="UniProtKB-KW"/>
</dbReference>
<dbReference type="NCBIfam" id="TIGR00281">
    <property type="entry name" value="SMC-Scp complex subunit ScpB"/>
    <property type="match status" value="1"/>
</dbReference>
<reference evidence="5" key="1">
    <citation type="submission" date="2020-07" db="EMBL/GenBank/DDBJ databases">
        <title>Huge and variable diversity of episymbiotic CPR bacteria and DPANN archaea in groundwater ecosystems.</title>
        <authorList>
            <person name="He C.Y."/>
            <person name="Keren R."/>
            <person name="Whittaker M."/>
            <person name="Farag I.F."/>
            <person name="Doudna J."/>
            <person name="Cate J.H.D."/>
            <person name="Banfield J.F."/>
        </authorList>
    </citation>
    <scope>NUCLEOTIDE SEQUENCE</scope>
    <source>
        <strain evidence="5">NC_groundwater_1226_Ag_S-0.1um_59_124</strain>
    </source>
</reference>
<keyword evidence="4" id="KW-0131">Cell cycle</keyword>
<dbReference type="InterPro" id="IPR005234">
    <property type="entry name" value="ScpB_csome_segregation"/>
</dbReference>
<dbReference type="SUPFAM" id="SSF46785">
    <property type="entry name" value="Winged helix' DNA-binding domain"/>
    <property type="match status" value="2"/>
</dbReference>
<keyword evidence="1" id="KW-0963">Cytoplasm</keyword>
<dbReference type="PANTHER" id="PTHR34298:SF2">
    <property type="entry name" value="SEGREGATION AND CONDENSATION PROTEIN B"/>
    <property type="match status" value="1"/>
</dbReference>
<evidence type="ECO:0000256" key="3">
    <source>
        <dbReference type="ARBA" id="ARBA00022829"/>
    </source>
</evidence>
<keyword evidence="3" id="KW-0159">Chromosome partition</keyword>
<sequence length="182" mass="20552">MNLKATIEGILFIQGEPLAISRLAKITGAKKAEVKSALRELAAEYRERGIVLVENGEEWQFATNPAVKPMVEKFVTSELSEDLSRASLEVLSIVAYKGPMSRIQVEYIRGVDSSFTLRNLLIRGLVTREENPADRRSYLYRVSADFLKHLGLTKLEELPQYEEFRKKEIEIPPAESPAGRQS</sequence>
<evidence type="ECO:0000313" key="5">
    <source>
        <dbReference type="EMBL" id="MBI4132282.1"/>
    </source>
</evidence>
<comment type="caution">
    <text evidence="5">The sequence shown here is derived from an EMBL/GenBank/DDBJ whole genome shotgun (WGS) entry which is preliminary data.</text>
</comment>
<evidence type="ECO:0000256" key="2">
    <source>
        <dbReference type="ARBA" id="ARBA00022618"/>
    </source>
</evidence>
<dbReference type="PIRSF" id="PIRSF019345">
    <property type="entry name" value="ScpB"/>
    <property type="match status" value="1"/>
</dbReference>
<evidence type="ECO:0000313" key="6">
    <source>
        <dbReference type="Proteomes" id="UP000704960"/>
    </source>
</evidence>
<dbReference type="GO" id="GO:0051304">
    <property type="term" value="P:chromosome separation"/>
    <property type="evidence" value="ECO:0007669"/>
    <property type="project" value="InterPro"/>
</dbReference>
<keyword evidence="2" id="KW-0132">Cell division</keyword>
<dbReference type="Pfam" id="PF04079">
    <property type="entry name" value="SMC_ScpB"/>
    <property type="match status" value="1"/>
</dbReference>
<proteinExistence type="predicted"/>
<accession>A0A933DSW8</accession>
<dbReference type="AlphaFoldDB" id="A0A933DSW8"/>
<evidence type="ECO:0000256" key="4">
    <source>
        <dbReference type="ARBA" id="ARBA00023306"/>
    </source>
</evidence>
<organism evidence="5 6">
    <name type="scientific">Candidatus Sungiibacteriota bacterium</name>
    <dbReference type="NCBI Taxonomy" id="2750080"/>
    <lineage>
        <taxon>Bacteria</taxon>
        <taxon>Candidatus Sungiibacteriota</taxon>
    </lineage>
</organism>
<dbReference type="EMBL" id="JACQMJ010000007">
    <property type="protein sequence ID" value="MBI4132282.1"/>
    <property type="molecule type" value="Genomic_DNA"/>
</dbReference>
<dbReference type="PANTHER" id="PTHR34298">
    <property type="entry name" value="SEGREGATION AND CONDENSATION PROTEIN B"/>
    <property type="match status" value="1"/>
</dbReference>
<dbReference type="InterPro" id="IPR036390">
    <property type="entry name" value="WH_DNA-bd_sf"/>
</dbReference>
<protein>
    <submittedName>
        <fullName evidence="5">SMC-Scp complex subunit ScpB</fullName>
    </submittedName>
</protein>
<name>A0A933DSW8_9BACT</name>
<dbReference type="Gene3D" id="1.10.10.10">
    <property type="entry name" value="Winged helix-like DNA-binding domain superfamily/Winged helix DNA-binding domain"/>
    <property type="match status" value="2"/>
</dbReference>